<sequence length="52" mass="5595">MTEASTVSSQESLVPVRLEGVRDGSHTREFGPGKNVCHGGLTDGKHHEVMSF</sequence>
<name>A0A1H6FJG2_9EURY</name>
<evidence type="ECO:0000313" key="3">
    <source>
        <dbReference type="Proteomes" id="UP000199112"/>
    </source>
</evidence>
<protein>
    <submittedName>
        <fullName evidence="2">Uncharacterized protein</fullName>
    </submittedName>
</protein>
<feature type="region of interest" description="Disordered" evidence="1">
    <location>
        <begin position="1"/>
        <end position="52"/>
    </location>
</feature>
<keyword evidence="3" id="KW-1185">Reference proteome</keyword>
<dbReference type="AlphaFoldDB" id="A0A1H6FJG2"/>
<proteinExistence type="predicted"/>
<accession>A0A1H6FJG2</accession>
<feature type="compositionally biased region" description="Polar residues" evidence="1">
    <location>
        <begin position="1"/>
        <end position="12"/>
    </location>
</feature>
<organism evidence="2 3">
    <name type="scientific">Natronorubrum sediminis</name>
    <dbReference type="NCBI Taxonomy" id="640943"/>
    <lineage>
        <taxon>Archaea</taxon>
        <taxon>Methanobacteriati</taxon>
        <taxon>Methanobacteriota</taxon>
        <taxon>Stenosarchaea group</taxon>
        <taxon>Halobacteria</taxon>
        <taxon>Halobacteriales</taxon>
        <taxon>Natrialbaceae</taxon>
        <taxon>Natronorubrum</taxon>
    </lineage>
</organism>
<feature type="compositionally biased region" description="Basic and acidic residues" evidence="1">
    <location>
        <begin position="19"/>
        <end position="31"/>
    </location>
</feature>
<evidence type="ECO:0000256" key="1">
    <source>
        <dbReference type="SAM" id="MobiDB-lite"/>
    </source>
</evidence>
<dbReference type="Proteomes" id="UP000199112">
    <property type="component" value="Unassembled WGS sequence"/>
</dbReference>
<gene>
    <name evidence="2" type="ORF">SAMN04487967_0147</name>
</gene>
<evidence type="ECO:0000313" key="2">
    <source>
        <dbReference type="EMBL" id="SEH10999.1"/>
    </source>
</evidence>
<feature type="compositionally biased region" description="Basic and acidic residues" evidence="1">
    <location>
        <begin position="43"/>
        <end position="52"/>
    </location>
</feature>
<reference evidence="3" key="1">
    <citation type="submission" date="2016-10" db="EMBL/GenBank/DDBJ databases">
        <authorList>
            <person name="Varghese N."/>
            <person name="Submissions S."/>
        </authorList>
    </citation>
    <scope>NUCLEOTIDE SEQUENCE [LARGE SCALE GENOMIC DNA]</scope>
    <source>
        <strain evidence="3">CGMCC 1.8981</strain>
    </source>
</reference>
<dbReference type="EMBL" id="FNWL01000001">
    <property type="protein sequence ID" value="SEH10999.1"/>
    <property type="molecule type" value="Genomic_DNA"/>
</dbReference>